<dbReference type="Proteomes" id="UP000014500">
    <property type="component" value="Unassembled WGS sequence"/>
</dbReference>
<dbReference type="EMBL" id="JH431312">
    <property type="status" value="NOT_ANNOTATED_CDS"/>
    <property type="molecule type" value="Genomic_DNA"/>
</dbReference>
<proteinExistence type="predicted"/>
<name>T1JMN8_STRMM</name>
<dbReference type="EnsemblMetazoa" id="SMAR015118-RA">
    <property type="protein sequence ID" value="SMAR015118-PA"/>
    <property type="gene ID" value="SMAR015118"/>
</dbReference>
<reference evidence="1" key="2">
    <citation type="submission" date="2015-02" db="UniProtKB">
        <authorList>
            <consortium name="EnsemblMetazoa"/>
        </authorList>
    </citation>
    <scope>IDENTIFICATION</scope>
</reference>
<protein>
    <submittedName>
        <fullName evidence="1">Uncharacterized protein</fullName>
    </submittedName>
</protein>
<dbReference type="HOGENOM" id="CLU_2545499_0_0_1"/>
<accession>T1JMN8</accession>
<dbReference type="AlphaFoldDB" id="T1JMN8"/>
<evidence type="ECO:0000313" key="1">
    <source>
        <dbReference type="EnsemblMetazoa" id="SMAR015118-PA"/>
    </source>
</evidence>
<keyword evidence="2" id="KW-1185">Reference proteome</keyword>
<evidence type="ECO:0000313" key="2">
    <source>
        <dbReference type="Proteomes" id="UP000014500"/>
    </source>
</evidence>
<sequence>MAKICCNRLNKLSPFLLPDMLRNKAKPKQILNLVSYITLCSKSGVLNNSSDVTSGLKNNKLRIMTGVLTPANEVQLKYRPILI</sequence>
<reference evidence="2" key="1">
    <citation type="submission" date="2011-05" db="EMBL/GenBank/DDBJ databases">
        <authorList>
            <person name="Richards S.R."/>
            <person name="Qu J."/>
            <person name="Jiang H."/>
            <person name="Jhangiani S.N."/>
            <person name="Agravi P."/>
            <person name="Goodspeed R."/>
            <person name="Gross S."/>
            <person name="Mandapat C."/>
            <person name="Jackson L."/>
            <person name="Mathew T."/>
            <person name="Pu L."/>
            <person name="Thornton R."/>
            <person name="Saada N."/>
            <person name="Wilczek-Boney K.B."/>
            <person name="Lee S."/>
            <person name="Kovar C."/>
            <person name="Wu Y."/>
            <person name="Scherer S.E."/>
            <person name="Worley K.C."/>
            <person name="Muzny D.M."/>
            <person name="Gibbs R."/>
        </authorList>
    </citation>
    <scope>NUCLEOTIDE SEQUENCE</scope>
    <source>
        <strain evidence="2">Brora</strain>
    </source>
</reference>
<organism evidence="1 2">
    <name type="scientific">Strigamia maritima</name>
    <name type="common">European centipede</name>
    <name type="synonym">Geophilus maritimus</name>
    <dbReference type="NCBI Taxonomy" id="126957"/>
    <lineage>
        <taxon>Eukaryota</taxon>
        <taxon>Metazoa</taxon>
        <taxon>Ecdysozoa</taxon>
        <taxon>Arthropoda</taxon>
        <taxon>Myriapoda</taxon>
        <taxon>Chilopoda</taxon>
        <taxon>Pleurostigmophora</taxon>
        <taxon>Geophilomorpha</taxon>
        <taxon>Linotaeniidae</taxon>
        <taxon>Strigamia</taxon>
    </lineage>
</organism>